<dbReference type="GO" id="GO:0005198">
    <property type="term" value="F:structural molecule activity"/>
    <property type="evidence" value="ECO:0007669"/>
    <property type="project" value="InterPro"/>
</dbReference>
<dbReference type="GO" id="GO:0005886">
    <property type="term" value="C:plasma membrane"/>
    <property type="evidence" value="ECO:0007669"/>
    <property type="project" value="TreeGrafter"/>
</dbReference>
<sequence>MTPTRKKDIKFLDKSDDVLLKHQASINELKRALREPNSKLMNREKRLSGTSPGGSPEKKAGSEERVLLDYEMEEKGEYKASTPPPSLVIDPLRKEETEKQQQITKMTHIDLIREDSDETQLHMKTFASSKITLMDKSGESKENIITGEDATTKIKSKLSHEISKKEPTPLAESQPNSKITTTDIMAESSQCKVRREKIPQSLNLGKSRDFVYETEAKGSNITHDSVESDEDNNTELIKEIVICHPENFSTTTDTWTSSMAEKLNQPATNTYAATPLKENKEFDRVMGKDLQIPNQGARKMHESLHDSGKSDDARKFVECQEQLSNEEKIMNTEGKQENQDSFSGPGKDEQKSVKTDIRFEVMKVIMIDNSENEAKSGKAKKKETLDLGLEKKISNFELEESAEIQLAILKKTSQSVTGHVKTDITRIVPLKPERVRSQGYKDDLDIGQDSELMKINFKRYSMNESFVRHFDPCKFESRDTRYFHANCTTSLVKGNTSQELSLAVKDICVCSEHQAIKSLESSPKERGIWNEDTTKHTNRIVHRDLLHTDERISELHFSRQTVNQKNPPPTPPVKTKKARESGLFLRNSHIFSKDPTLEVIKKNLLEPLSTASTLEDPQYDVKQQSHSALEDDYNCEFTGLKDTYLAIERKCSSMTVSSTSSLEAEVDFTVIMDLHSDVEEFSRGMTELVEKDKLELGRESFDNTPRSHSTCHMNLQDVSPGREHLLEGRGPQDIEPPSVAKKDPSAVNAAQMLRKGAVQMELHSNGSEAPVKDISDHKLEESTVKEAKENESPAYLNSLERHFVASPVTTENITSATTTQVTKTVKGGYAETRIEKRIIITGDDDVDQHQALAMAIQEAKQQHPDMLVTKAIVVRETDSSYEEKHRTYES</sequence>
<reference evidence="4" key="1">
    <citation type="submission" date="2025-08" db="UniProtKB">
        <authorList>
            <consortium name="Ensembl"/>
        </authorList>
    </citation>
    <scope>IDENTIFICATION</scope>
</reference>
<feature type="compositionally biased region" description="Basic and acidic residues" evidence="1">
    <location>
        <begin position="56"/>
        <end position="78"/>
    </location>
</feature>
<evidence type="ECO:0000256" key="1">
    <source>
        <dbReference type="SAM" id="MobiDB-lite"/>
    </source>
</evidence>
<dbReference type="GO" id="GO:0030866">
    <property type="term" value="P:cortical actin cytoskeleton organization"/>
    <property type="evidence" value="ECO:0007669"/>
    <property type="project" value="InterPro"/>
</dbReference>
<dbReference type="Proteomes" id="UP000472262">
    <property type="component" value="Unassembled WGS sequence"/>
</dbReference>
<dbReference type="Pfam" id="PF05902">
    <property type="entry name" value="4_1_CTD"/>
    <property type="match status" value="1"/>
</dbReference>
<dbReference type="InterPro" id="IPR008379">
    <property type="entry name" value="Band_4.1_C"/>
</dbReference>
<evidence type="ECO:0000259" key="2">
    <source>
        <dbReference type="Pfam" id="PF04382"/>
    </source>
</evidence>
<feature type="region of interest" description="Disordered" evidence="1">
    <location>
        <begin position="30"/>
        <end position="107"/>
    </location>
</feature>
<dbReference type="Ensembl" id="ENSSGRT00000088883.1">
    <property type="protein sequence ID" value="ENSSGRP00000083455.1"/>
    <property type="gene ID" value="ENSSGRG00000042161.1"/>
</dbReference>
<dbReference type="PANTHER" id="PTHR23280:SF21">
    <property type="entry name" value="PROTEIN 4.1 HOMOLOG"/>
    <property type="match status" value="1"/>
</dbReference>
<feature type="region of interest" description="Disordered" evidence="1">
    <location>
        <begin position="560"/>
        <end position="579"/>
    </location>
</feature>
<dbReference type="AlphaFoldDB" id="A0A672R3M7"/>
<gene>
    <name evidence="4" type="primary">LOC107562241</name>
</gene>
<dbReference type="PANTHER" id="PTHR23280">
    <property type="entry name" value="4.1 G PROTEIN"/>
    <property type="match status" value="1"/>
</dbReference>
<organism evidence="4 5">
    <name type="scientific">Sinocyclocheilus grahami</name>
    <name type="common">Dianchi golden-line fish</name>
    <name type="synonym">Barbus grahami</name>
    <dbReference type="NCBI Taxonomy" id="75366"/>
    <lineage>
        <taxon>Eukaryota</taxon>
        <taxon>Metazoa</taxon>
        <taxon>Chordata</taxon>
        <taxon>Craniata</taxon>
        <taxon>Vertebrata</taxon>
        <taxon>Euteleostomi</taxon>
        <taxon>Actinopterygii</taxon>
        <taxon>Neopterygii</taxon>
        <taxon>Teleostei</taxon>
        <taxon>Ostariophysi</taxon>
        <taxon>Cypriniformes</taxon>
        <taxon>Cyprinidae</taxon>
        <taxon>Cyprininae</taxon>
        <taxon>Sinocyclocheilus</taxon>
    </lineage>
</organism>
<dbReference type="GO" id="GO:0031032">
    <property type="term" value="P:actomyosin structure organization"/>
    <property type="evidence" value="ECO:0007669"/>
    <property type="project" value="TreeGrafter"/>
</dbReference>
<feature type="domain" description="Band 4.1 C-terminal" evidence="3">
    <location>
        <begin position="803"/>
        <end position="877"/>
    </location>
</feature>
<dbReference type="InParanoid" id="A0A672R3M7"/>
<reference evidence="4" key="2">
    <citation type="submission" date="2025-09" db="UniProtKB">
        <authorList>
            <consortium name="Ensembl"/>
        </authorList>
    </citation>
    <scope>IDENTIFICATION</scope>
</reference>
<evidence type="ECO:0000259" key="3">
    <source>
        <dbReference type="Pfam" id="PF05902"/>
    </source>
</evidence>
<evidence type="ECO:0000313" key="5">
    <source>
        <dbReference type="Proteomes" id="UP000472262"/>
    </source>
</evidence>
<protein>
    <submittedName>
        <fullName evidence="4">Uncharacterized LOC107562241</fullName>
    </submittedName>
</protein>
<feature type="compositionally biased region" description="Basic and acidic residues" evidence="1">
    <location>
        <begin position="299"/>
        <end position="314"/>
    </location>
</feature>
<keyword evidence="5" id="KW-1185">Reference proteome</keyword>
<dbReference type="GO" id="GO:0003779">
    <property type="term" value="F:actin binding"/>
    <property type="evidence" value="ECO:0007669"/>
    <property type="project" value="InterPro"/>
</dbReference>
<evidence type="ECO:0000313" key="4">
    <source>
        <dbReference type="Ensembl" id="ENSSGRP00000083455.1"/>
    </source>
</evidence>
<dbReference type="Pfam" id="PF04382">
    <property type="entry name" value="SAB"/>
    <property type="match status" value="1"/>
</dbReference>
<feature type="region of interest" description="Disordered" evidence="1">
    <location>
        <begin position="295"/>
        <end position="314"/>
    </location>
</feature>
<feature type="region of interest" description="Disordered" evidence="1">
    <location>
        <begin position="327"/>
        <end position="352"/>
    </location>
</feature>
<accession>A0A672R3M7</accession>
<proteinExistence type="predicted"/>
<feature type="domain" description="SAB" evidence="2">
    <location>
        <begin position="10"/>
        <end position="52"/>
    </location>
</feature>
<name>A0A672R3M7_SINGR</name>
<dbReference type="InterPro" id="IPR007477">
    <property type="entry name" value="SAB_dom"/>
</dbReference>
<dbReference type="GO" id="GO:0005856">
    <property type="term" value="C:cytoskeleton"/>
    <property type="evidence" value="ECO:0007669"/>
    <property type="project" value="InterPro"/>
</dbReference>
<feature type="compositionally biased region" description="Basic and acidic residues" evidence="1">
    <location>
        <begin position="30"/>
        <end position="47"/>
    </location>
</feature>
<feature type="compositionally biased region" description="Basic and acidic residues" evidence="1">
    <location>
        <begin position="327"/>
        <end position="338"/>
    </location>
</feature>